<dbReference type="AlphaFoldDB" id="A0A0G4IT06"/>
<feature type="signal peptide" evidence="2">
    <location>
        <begin position="1"/>
        <end position="18"/>
    </location>
</feature>
<organism evidence="3 4">
    <name type="scientific">Plasmodiophora brassicae</name>
    <name type="common">Clubroot disease agent</name>
    <dbReference type="NCBI Taxonomy" id="37360"/>
    <lineage>
        <taxon>Eukaryota</taxon>
        <taxon>Sar</taxon>
        <taxon>Rhizaria</taxon>
        <taxon>Endomyxa</taxon>
        <taxon>Phytomyxea</taxon>
        <taxon>Plasmodiophorida</taxon>
        <taxon>Plasmodiophoridae</taxon>
        <taxon>Plasmodiophora</taxon>
    </lineage>
</organism>
<accession>A0A0G4IT06</accession>
<feature type="compositionally biased region" description="Basic and acidic residues" evidence="1">
    <location>
        <begin position="199"/>
        <end position="209"/>
    </location>
</feature>
<evidence type="ECO:0000256" key="2">
    <source>
        <dbReference type="SAM" id="SignalP"/>
    </source>
</evidence>
<gene>
    <name evidence="3" type="ORF">PBRA_006471</name>
</gene>
<evidence type="ECO:0000256" key="1">
    <source>
        <dbReference type="SAM" id="MobiDB-lite"/>
    </source>
</evidence>
<dbReference type="Proteomes" id="UP000039324">
    <property type="component" value="Unassembled WGS sequence"/>
</dbReference>
<dbReference type="EMBL" id="CDSF01000084">
    <property type="protein sequence ID" value="CEO98357.1"/>
    <property type="molecule type" value="Genomic_DNA"/>
</dbReference>
<feature type="chain" id="PRO_5005193402" description="MI domain-containing protein" evidence="2">
    <location>
        <begin position="19"/>
        <end position="209"/>
    </location>
</feature>
<keyword evidence="4" id="KW-1185">Reference proteome</keyword>
<protein>
    <recommendedName>
        <fullName evidence="5">MI domain-containing protein</fullName>
    </recommendedName>
</protein>
<evidence type="ECO:0008006" key="5">
    <source>
        <dbReference type="Google" id="ProtNLM"/>
    </source>
</evidence>
<name>A0A0G4IT06_PLABS</name>
<feature type="region of interest" description="Disordered" evidence="1">
    <location>
        <begin position="167"/>
        <end position="209"/>
    </location>
</feature>
<reference evidence="3 4" key="1">
    <citation type="submission" date="2015-02" db="EMBL/GenBank/DDBJ databases">
        <authorList>
            <person name="Chooi Y.-H."/>
        </authorList>
    </citation>
    <scope>NUCLEOTIDE SEQUENCE [LARGE SCALE GENOMIC DNA]</scope>
    <source>
        <strain evidence="3">E3</strain>
    </source>
</reference>
<proteinExistence type="predicted"/>
<sequence length="209" mass="23204">MWSDVVLVVSIVCRVVAGVDNAPTVIDGMRILGWKESARALGAVPSVPDPAVPEDELEPEPGWYSVRTLVDKAENEGVAAAKEYVVVWSEVLEGIDYAECRTDAMIGIIRSKVSNKDALDFIEFVLCNIDLDVESEHPHEAVDLFDQVEDAHRGDWFRPHLEALLRKHSRPITDEPAPESPKMQPHHLPPTPETTPTRPAKDPSGDRYP</sequence>
<evidence type="ECO:0000313" key="4">
    <source>
        <dbReference type="Proteomes" id="UP000039324"/>
    </source>
</evidence>
<keyword evidence="2" id="KW-0732">Signal</keyword>
<evidence type="ECO:0000313" key="3">
    <source>
        <dbReference type="EMBL" id="CEO98357.1"/>
    </source>
</evidence>